<keyword evidence="1" id="KW-1133">Transmembrane helix</keyword>
<keyword evidence="1" id="KW-0472">Membrane</keyword>
<organism evidence="2">
    <name type="scientific">marine sediment metagenome</name>
    <dbReference type="NCBI Taxonomy" id="412755"/>
    <lineage>
        <taxon>unclassified sequences</taxon>
        <taxon>metagenomes</taxon>
        <taxon>ecological metagenomes</taxon>
    </lineage>
</organism>
<name>A0A0F9HJZ1_9ZZZZ</name>
<comment type="caution">
    <text evidence="2">The sequence shown here is derived from an EMBL/GenBank/DDBJ whole genome shotgun (WGS) entry which is preliminary data.</text>
</comment>
<dbReference type="EMBL" id="LAZR01014860">
    <property type="protein sequence ID" value="KKM15636.1"/>
    <property type="molecule type" value="Genomic_DNA"/>
</dbReference>
<accession>A0A0F9HJZ1</accession>
<evidence type="ECO:0000313" key="2">
    <source>
        <dbReference type="EMBL" id="KKM15636.1"/>
    </source>
</evidence>
<protein>
    <submittedName>
        <fullName evidence="2">Uncharacterized protein</fullName>
    </submittedName>
</protein>
<dbReference type="AlphaFoldDB" id="A0A0F9HJZ1"/>
<evidence type="ECO:0000256" key="1">
    <source>
        <dbReference type="SAM" id="Phobius"/>
    </source>
</evidence>
<keyword evidence="1" id="KW-0812">Transmembrane</keyword>
<reference evidence="2" key="1">
    <citation type="journal article" date="2015" name="Nature">
        <title>Complex archaea that bridge the gap between prokaryotes and eukaryotes.</title>
        <authorList>
            <person name="Spang A."/>
            <person name="Saw J.H."/>
            <person name="Jorgensen S.L."/>
            <person name="Zaremba-Niedzwiedzka K."/>
            <person name="Martijn J."/>
            <person name="Lind A.E."/>
            <person name="van Eijk R."/>
            <person name="Schleper C."/>
            <person name="Guy L."/>
            <person name="Ettema T.J."/>
        </authorList>
    </citation>
    <scope>NUCLEOTIDE SEQUENCE</scope>
</reference>
<proteinExistence type="predicted"/>
<gene>
    <name evidence="2" type="ORF">LCGC14_1694130</name>
</gene>
<feature type="transmembrane region" description="Helical" evidence="1">
    <location>
        <begin position="6"/>
        <end position="25"/>
    </location>
</feature>
<sequence>MEGLPVIITVLLAAAGQFSVLWWRIGKIEGRINGKINGSYFKCPFYKGRHQD</sequence>